<dbReference type="Gene3D" id="1.10.287.1040">
    <property type="entry name" value="Exonuclease VII, small subunit"/>
    <property type="match status" value="1"/>
</dbReference>
<protein>
    <recommendedName>
        <fullName evidence="6">Exodeoxyribonuclease 7 small subunit</fullName>
        <ecNumber evidence="6">3.1.11.6</ecNumber>
    </recommendedName>
    <alternativeName>
        <fullName evidence="6">Exodeoxyribonuclease VII small subunit</fullName>
        <shortName evidence="6">Exonuclease VII small subunit</shortName>
    </alternativeName>
</protein>
<dbReference type="AlphaFoldDB" id="A0A0C2UD35"/>
<keyword evidence="8" id="KW-1185">Reference proteome</keyword>
<dbReference type="NCBIfam" id="TIGR01280">
    <property type="entry name" value="xseB"/>
    <property type="match status" value="1"/>
</dbReference>
<evidence type="ECO:0000313" key="7">
    <source>
        <dbReference type="EMBL" id="KIL99417.1"/>
    </source>
</evidence>
<dbReference type="PANTHER" id="PTHR34137">
    <property type="entry name" value="EXODEOXYRIBONUCLEASE 7 SMALL SUBUNIT"/>
    <property type="match status" value="1"/>
</dbReference>
<evidence type="ECO:0000256" key="2">
    <source>
        <dbReference type="ARBA" id="ARBA00022490"/>
    </source>
</evidence>
<dbReference type="EMBL" id="JXSL01000024">
    <property type="protein sequence ID" value="KIL99417.1"/>
    <property type="molecule type" value="Genomic_DNA"/>
</dbReference>
<evidence type="ECO:0000256" key="1">
    <source>
        <dbReference type="ARBA" id="ARBA00009998"/>
    </source>
</evidence>
<dbReference type="OrthoDB" id="9808145at2"/>
<dbReference type="RefSeq" id="WP_041040532.1">
    <property type="nucleotide sequence ID" value="NZ_JXSL01000024.1"/>
</dbReference>
<keyword evidence="5 6" id="KW-0269">Exonuclease</keyword>
<organism evidence="7 8">
    <name type="scientific">Paramagnetospirillum magnetotacticum MS-1</name>
    <dbReference type="NCBI Taxonomy" id="272627"/>
    <lineage>
        <taxon>Bacteria</taxon>
        <taxon>Pseudomonadati</taxon>
        <taxon>Pseudomonadota</taxon>
        <taxon>Alphaproteobacteria</taxon>
        <taxon>Rhodospirillales</taxon>
        <taxon>Magnetospirillaceae</taxon>
        <taxon>Paramagnetospirillum</taxon>
    </lineage>
</organism>
<reference evidence="7 8" key="1">
    <citation type="submission" date="2015-01" db="EMBL/GenBank/DDBJ databases">
        <title>Genome Sequence of Magnetospirillum magnetotacticum Strain MS-1.</title>
        <authorList>
            <person name="Marinov G.K."/>
            <person name="Smalley M.D."/>
            <person name="DeSalvo G."/>
        </authorList>
    </citation>
    <scope>NUCLEOTIDE SEQUENCE [LARGE SCALE GENOMIC DNA]</scope>
    <source>
        <strain evidence="7 8">MS-1</strain>
    </source>
</reference>
<evidence type="ECO:0000256" key="6">
    <source>
        <dbReference type="HAMAP-Rule" id="MF_00337"/>
    </source>
</evidence>
<evidence type="ECO:0000256" key="5">
    <source>
        <dbReference type="ARBA" id="ARBA00022839"/>
    </source>
</evidence>
<comment type="subcellular location">
    <subcellularLocation>
        <location evidence="6">Cytoplasm</location>
    </subcellularLocation>
</comment>
<comment type="caution">
    <text evidence="7">The sequence shown here is derived from an EMBL/GenBank/DDBJ whole genome shotgun (WGS) entry which is preliminary data.</text>
</comment>
<comment type="subunit">
    <text evidence="6">Heterooligomer composed of large and small subunits.</text>
</comment>
<comment type="function">
    <text evidence="6">Bidirectionally degrades single-stranded DNA into large acid-insoluble oligonucleotides, which are then degraded further into small acid-soluble oligonucleotides.</text>
</comment>
<evidence type="ECO:0000313" key="8">
    <source>
        <dbReference type="Proteomes" id="UP000031971"/>
    </source>
</evidence>
<dbReference type="PANTHER" id="PTHR34137:SF1">
    <property type="entry name" value="EXODEOXYRIBONUCLEASE 7 SMALL SUBUNIT"/>
    <property type="match status" value="1"/>
</dbReference>
<dbReference type="GO" id="GO:0009318">
    <property type="term" value="C:exodeoxyribonuclease VII complex"/>
    <property type="evidence" value="ECO:0007669"/>
    <property type="project" value="UniProtKB-UniRule"/>
</dbReference>
<comment type="similarity">
    <text evidence="1 6">Belongs to the XseB family.</text>
</comment>
<dbReference type="GO" id="GO:0008855">
    <property type="term" value="F:exodeoxyribonuclease VII activity"/>
    <property type="evidence" value="ECO:0007669"/>
    <property type="project" value="UniProtKB-UniRule"/>
</dbReference>
<keyword evidence="3 6" id="KW-0540">Nuclease</keyword>
<dbReference type="SUPFAM" id="SSF116842">
    <property type="entry name" value="XseB-like"/>
    <property type="match status" value="1"/>
</dbReference>
<dbReference type="EC" id="3.1.11.6" evidence="6"/>
<sequence length="81" mass="8818">MAENSTDIAAMSFEEALAELDLIVRRLEEGKGRLDDSIVSYERGALLKKHCEAKLEEARTKVERIVSGPDGSVALQAAESV</sequence>
<dbReference type="GO" id="GO:0006308">
    <property type="term" value="P:DNA catabolic process"/>
    <property type="evidence" value="ECO:0007669"/>
    <property type="project" value="UniProtKB-UniRule"/>
</dbReference>
<evidence type="ECO:0000256" key="3">
    <source>
        <dbReference type="ARBA" id="ARBA00022722"/>
    </source>
</evidence>
<proteinExistence type="inferred from homology"/>
<name>A0A0C2UD35_PARME</name>
<dbReference type="HAMAP" id="MF_00337">
    <property type="entry name" value="Exonuc_7_S"/>
    <property type="match status" value="1"/>
</dbReference>
<dbReference type="GO" id="GO:0005829">
    <property type="term" value="C:cytosol"/>
    <property type="evidence" value="ECO:0007669"/>
    <property type="project" value="TreeGrafter"/>
</dbReference>
<gene>
    <name evidence="6" type="primary">xseB</name>
    <name evidence="7" type="ORF">CCC_04188</name>
</gene>
<dbReference type="STRING" id="272627.CCC_04188"/>
<dbReference type="NCBIfam" id="NF002139">
    <property type="entry name" value="PRK00977.1-3"/>
    <property type="match status" value="1"/>
</dbReference>
<accession>A0A0C2UD35</accession>
<keyword evidence="4 6" id="KW-0378">Hydrolase</keyword>
<dbReference type="InterPro" id="IPR037004">
    <property type="entry name" value="Exonuc_VII_ssu_sf"/>
</dbReference>
<dbReference type="Proteomes" id="UP000031971">
    <property type="component" value="Unassembled WGS sequence"/>
</dbReference>
<dbReference type="InterPro" id="IPR003761">
    <property type="entry name" value="Exonuc_VII_S"/>
</dbReference>
<dbReference type="Pfam" id="PF02609">
    <property type="entry name" value="Exonuc_VII_S"/>
    <property type="match status" value="1"/>
</dbReference>
<comment type="catalytic activity">
    <reaction evidence="6">
        <text>Exonucleolytic cleavage in either 5'- to 3'- or 3'- to 5'-direction to yield nucleoside 5'-phosphates.</text>
        <dbReference type="EC" id="3.1.11.6"/>
    </reaction>
</comment>
<evidence type="ECO:0000256" key="4">
    <source>
        <dbReference type="ARBA" id="ARBA00022801"/>
    </source>
</evidence>
<keyword evidence="2 6" id="KW-0963">Cytoplasm</keyword>